<feature type="non-terminal residue" evidence="6">
    <location>
        <position position="65"/>
    </location>
</feature>
<dbReference type="Pfam" id="PF00356">
    <property type="entry name" value="LacI"/>
    <property type="match status" value="1"/>
</dbReference>
<dbReference type="PANTHER" id="PTHR30146">
    <property type="entry name" value="LACI-RELATED TRANSCRIPTIONAL REPRESSOR"/>
    <property type="match status" value="1"/>
</dbReference>
<dbReference type="GO" id="GO:0000976">
    <property type="term" value="F:transcription cis-regulatory region binding"/>
    <property type="evidence" value="ECO:0007669"/>
    <property type="project" value="TreeGrafter"/>
</dbReference>
<keyword evidence="4" id="KW-0804">Transcription</keyword>
<evidence type="ECO:0000259" key="5">
    <source>
        <dbReference type="PROSITE" id="PS50932"/>
    </source>
</evidence>
<keyword evidence="1" id="KW-0678">Repressor</keyword>
<dbReference type="Gene3D" id="1.10.260.40">
    <property type="entry name" value="lambda repressor-like DNA-binding domains"/>
    <property type="match status" value="1"/>
</dbReference>
<keyword evidence="3" id="KW-0238">DNA-binding</keyword>
<dbReference type="InterPro" id="IPR000843">
    <property type="entry name" value="HTH_LacI"/>
</dbReference>
<dbReference type="CDD" id="cd01392">
    <property type="entry name" value="HTH_LacI"/>
    <property type="match status" value="1"/>
</dbReference>
<accession>A0A3B0UMV0</accession>
<evidence type="ECO:0000256" key="2">
    <source>
        <dbReference type="ARBA" id="ARBA00023015"/>
    </source>
</evidence>
<sequence length="65" mass="6989">MQKKVRVRRAPTETDVAKLAGVSQSAVSRAFTPGASVAKTTREKILKAAQKIGYQTNLMARSLAT</sequence>
<dbReference type="InterPro" id="IPR010982">
    <property type="entry name" value="Lambda_DNA-bd_dom_sf"/>
</dbReference>
<dbReference type="SMART" id="SM00354">
    <property type="entry name" value="HTH_LACI"/>
    <property type="match status" value="1"/>
</dbReference>
<reference evidence="6" key="1">
    <citation type="submission" date="2018-06" db="EMBL/GenBank/DDBJ databases">
        <authorList>
            <person name="Zhirakovskaya E."/>
        </authorList>
    </citation>
    <scope>NUCLEOTIDE SEQUENCE</scope>
</reference>
<proteinExistence type="predicted"/>
<dbReference type="AlphaFoldDB" id="A0A3B0UMV0"/>
<dbReference type="EMBL" id="UOEQ01000360">
    <property type="protein sequence ID" value="VAW21564.1"/>
    <property type="molecule type" value="Genomic_DNA"/>
</dbReference>
<gene>
    <name evidence="6" type="ORF">MNBD_ALPHA11-1410</name>
</gene>
<organism evidence="6">
    <name type="scientific">hydrothermal vent metagenome</name>
    <dbReference type="NCBI Taxonomy" id="652676"/>
    <lineage>
        <taxon>unclassified sequences</taxon>
        <taxon>metagenomes</taxon>
        <taxon>ecological metagenomes</taxon>
    </lineage>
</organism>
<dbReference type="PROSITE" id="PS50932">
    <property type="entry name" value="HTH_LACI_2"/>
    <property type="match status" value="1"/>
</dbReference>
<protein>
    <recommendedName>
        <fullName evidence="5">HTH lacI-type domain-containing protein</fullName>
    </recommendedName>
</protein>
<evidence type="ECO:0000256" key="4">
    <source>
        <dbReference type="ARBA" id="ARBA00023163"/>
    </source>
</evidence>
<feature type="domain" description="HTH lacI-type" evidence="5">
    <location>
        <begin position="11"/>
        <end position="65"/>
    </location>
</feature>
<keyword evidence="2" id="KW-0805">Transcription regulation</keyword>
<name>A0A3B0UMV0_9ZZZZ</name>
<evidence type="ECO:0000256" key="1">
    <source>
        <dbReference type="ARBA" id="ARBA00022491"/>
    </source>
</evidence>
<dbReference type="PANTHER" id="PTHR30146:SF95">
    <property type="entry name" value="RIBOSE OPERON REPRESSOR"/>
    <property type="match status" value="1"/>
</dbReference>
<dbReference type="GO" id="GO:0003700">
    <property type="term" value="F:DNA-binding transcription factor activity"/>
    <property type="evidence" value="ECO:0007669"/>
    <property type="project" value="TreeGrafter"/>
</dbReference>
<evidence type="ECO:0000313" key="6">
    <source>
        <dbReference type="EMBL" id="VAW21564.1"/>
    </source>
</evidence>
<dbReference type="SUPFAM" id="SSF47413">
    <property type="entry name" value="lambda repressor-like DNA-binding domains"/>
    <property type="match status" value="1"/>
</dbReference>
<evidence type="ECO:0000256" key="3">
    <source>
        <dbReference type="ARBA" id="ARBA00023125"/>
    </source>
</evidence>